<accession>A0A4R7TGJ1</accession>
<evidence type="ECO:0000256" key="1">
    <source>
        <dbReference type="SAM" id="MobiDB-lite"/>
    </source>
</evidence>
<keyword evidence="2" id="KW-1133">Transmembrane helix</keyword>
<feature type="region of interest" description="Disordered" evidence="1">
    <location>
        <begin position="1358"/>
        <end position="1413"/>
    </location>
</feature>
<evidence type="ECO:0000259" key="4">
    <source>
        <dbReference type="Pfam" id="PF20148"/>
    </source>
</evidence>
<gene>
    <name evidence="5" type="ORF">EV138_4997</name>
</gene>
<dbReference type="NCBIfam" id="TIGR03696">
    <property type="entry name" value="Rhs_assc_core"/>
    <property type="match status" value="1"/>
</dbReference>
<dbReference type="Proteomes" id="UP000295151">
    <property type="component" value="Unassembled WGS sequence"/>
</dbReference>
<dbReference type="InterPro" id="IPR031325">
    <property type="entry name" value="RHS_repeat"/>
</dbReference>
<evidence type="ECO:0000313" key="5">
    <source>
        <dbReference type="EMBL" id="TDU91391.1"/>
    </source>
</evidence>
<dbReference type="Pfam" id="PF20148">
    <property type="entry name" value="DUF6531"/>
    <property type="match status" value="1"/>
</dbReference>
<keyword evidence="2" id="KW-0812">Transmembrane</keyword>
<protein>
    <submittedName>
        <fullName evidence="5">RHS repeat-associated protein</fullName>
    </submittedName>
</protein>
<keyword evidence="3" id="KW-0732">Signal</keyword>
<dbReference type="RefSeq" id="WP_238158332.1">
    <property type="nucleotide sequence ID" value="NZ_SOCE01000001.1"/>
</dbReference>
<evidence type="ECO:0000313" key="6">
    <source>
        <dbReference type="Proteomes" id="UP000295151"/>
    </source>
</evidence>
<comment type="caution">
    <text evidence="5">The sequence shown here is derived from an EMBL/GenBank/DDBJ whole genome shotgun (WGS) entry which is preliminary data.</text>
</comment>
<proteinExistence type="predicted"/>
<evidence type="ECO:0000256" key="3">
    <source>
        <dbReference type="SAM" id="SignalP"/>
    </source>
</evidence>
<organism evidence="5 6">
    <name type="scientific">Kribbella voronezhensis</name>
    <dbReference type="NCBI Taxonomy" id="2512212"/>
    <lineage>
        <taxon>Bacteria</taxon>
        <taxon>Bacillati</taxon>
        <taxon>Actinomycetota</taxon>
        <taxon>Actinomycetes</taxon>
        <taxon>Propionibacteriales</taxon>
        <taxon>Kribbellaceae</taxon>
        <taxon>Kribbella</taxon>
    </lineage>
</organism>
<feature type="transmembrane region" description="Helical" evidence="2">
    <location>
        <begin position="2064"/>
        <end position="2089"/>
    </location>
</feature>
<sequence length="2193" mass="231357">MAAVVSLALLAVGMEAQQAEALPATDQKPAAVPPKKVDSRPDVVSAAVTARSQGSRVEVESMRTETSTTWSNPDGTMTTEAHAAPIRFKSGGAWKGVDLTLQKGIDGSVAPRAQQHGLRLGKHNAATGQVFASADSGPGRSVEWISPWKLPEPTLDGTKATYAEVQPGVDLVLDARRNGFENDFVVKQRPAAAPVWRIPLRTKGLTAKAQPDGSINFVDAKNVVRSTIPVGDMWDSASAKTTVKVTVEQVNPGKATLVIAPDAKWFLDPARQFPVTVDPTYATTATYANFDTFVQSDVSGDQSANTELRVGKTPTGVARSFLNFDTAPFKGKDIVSSWLNIWQHTSASCTPSTVNVRSTMTLATTATRWANQPALGTVYGSLSAAKGFSSACPGGRIIIPMTSLARAWSNASYTVGGLALVAANEADANSWKEFYSTTGSKDPVIGITWNRPPAKPATVEPSEAVAYAAPGETTSWLYSASLTPWVRTKATDPDGNTVKYIFEFYTGTADTLKVWGTCTTHVYASGTLAGCRPSADTPLPDNTLLYIRAKANDGRVDGPWVGYNQRLRTGAAVPSQPTVSCPAPYNNNDSWQDNPPTADVTCTVTATGVGYNAPGYLRLIVDGKRPATNFTGGAEGQIKIPPSSDPNVAKFPVTFSKDTPGLHTIVAQAQTPAGTLSSNATYKFGWGGTSLTSPAADPRTTTMSTVRVTAAGPPKGLASSVTAKVKWRVSGYGSADDLVGWNEDPTALTVTDSGAGGVSVNTQWDSTTAKVDAFLDSDPNTAGIQPTTLNDRVPVLLDVQVCFKYGTTEQCTWSQTPNTTIQRVPHAFGNGFPTADAGPGQVALWTGEFNTEATDISVPGYTGDLSISRSHSTYSAPTNNIDGAFGPGWVAQFDGAEAGAAGMRVIDSTQVDGTIALVDGDGSSLVFTSPTRKRRTTGSFDTGTWIPADEDTELDGSKLTVSGSGTSTILSYIEDDGTITTWNPAALPVPADPTWWRPITISEPGIATKTTYSYDTDGRVVRILAPTGPGVTCAAYNASQPLTGMAPGCRALHFKYTLIGASKTRLSEVWLDIYNPDKSPAGMDSVQVAAYSYDSNGLLIKVTDPRSNLSTEYGYNSSDHLTSVKPAGQTPYQLNYVTVDQREKLDSVNRDRPAGDPAGGTATLGRFVYDVPLSGAGLPDLTAGSVARWNQKTAPTKGFAVFGPDHPVSGTPGTDDWQYADLQYTDAAGYTVNTAKYGAGDWQYTSTDYNDLGNVTRQLDERALRALIDNAVPAGASADQLATVNVYNADVKNAAGDTVVTPAGTLVTDSYGPSRFATVKDGSTKWVRTHTHTEYDELAPNSGINPATTLPYRLPTTVTTGAFDPGTGSEEPITRTTTDYDPAVSGDPSGWALGQPSKTITDANPAGPRNDVTGDVVKITRYDAEGRTTESRQPNSNGADAGTTRTVFYTAAANSQFADCGLKPQWAGLTCKTYPAAAPSAGGTATPTLPTTTTGNFNYLLDPKTVTEVSGTVTRTSTTSYLPDGRTLTSKTAVTGLSGSSPNTEKTTTYDAASGQPTVVTAKAADNTTTTITTGYDSWGRQTSYQPQGDPATTTVYDASGQVATVTDSNGSTRYTYDGTDAAGKTEHRGLATKVEVTTAGSTWSSTGAYDADGSMTTQKLPGGITQSTDFDNAGEPVGLRYTGQVTTTNEDGTTTTDSDGPWLSWSVDNDVTGRIAHEWTPDGSAFTGSSGDAPGDAIGYDRGYSYDSLGRLTKVQDRTAATTGVDVTDPTQLPGCVTRTYGFDRNDNRLTKASAGPAADGSCTTTGGTTTTRAFDTADRPTTGANGVGNYTYDALGRTTTLPASDAPNPAGGNLTIGYYDNDLARSIAQGGTTTTFTLDALDRRSVETATNASGSTDTVRHYTDTSDNPTWITEGTTTERYAELIGGDLSLTVDQTGNASLPIANPHGDTVTTIDLTGTQPATSIGAWSSYDEYGQTTDSASTGPVDYGWLGGKQRATSATGLILMGVRLYNAATGLFTSTDPVAGGNANAYTYPSDPINSLDLDGRFGWRKFFRRAATITGAVAVGACIVATAGLCGALTLAAVAASGAWNYYQYRHGDDQGHRVSGWKAFGNFAVDAVGTRLKAVRNFSKLARHATKARKIWRFTYRRSKHFVSHNRSLRYAVRHHRYRTAFRVSAQGFYGYRAWKNGW</sequence>
<feature type="chain" id="PRO_5020388836" evidence="3">
    <location>
        <begin position="22"/>
        <end position="2193"/>
    </location>
</feature>
<dbReference type="EMBL" id="SOCE01000001">
    <property type="protein sequence ID" value="TDU91391.1"/>
    <property type="molecule type" value="Genomic_DNA"/>
</dbReference>
<dbReference type="Gene3D" id="2.180.10.10">
    <property type="entry name" value="RHS repeat-associated core"/>
    <property type="match status" value="2"/>
</dbReference>
<reference evidence="5 6" key="1">
    <citation type="submission" date="2019-03" db="EMBL/GenBank/DDBJ databases">
        <title>Genomic Encyclopedia of Type Strains, Phase III (KMG-III): the genomes of soil and plant-associated and newly described type strains.</title>
        <authorList>
            <person name="Whitman W."/>
        </authorList>
    </citation>
    <scope>NUCLEOTIDE SEQUENCE [LARGE SCALE GENOMIC DNA]</scope>
    <source>
        <strain evidence="5 6">VKM Ac-2575</strain>
    </source>
</reference>
<feature type="region of interest" description="Disordered" evidence="1">
    <location>
        <begin position="1532"/>
        <end position="1552"/>
    </location>
</feature>
<feature type="compositionally biased region" description="Low complexity" evidence="1">
    <location>
        <begin position="1805"/>
        <end position="1824"/>
    </location>
</feature>
<keyword evidence="6" id="KW-1185">Reference proteome</keyword>
<name>A0A4R7TGJ1_9ACTN</name>
<feature type="signal peptide" evidence="3">
    <location>
        <begin position="1"/>
        <end position="21"/>
    </location>
</feature>
<feature type="region of interest" description="Disordered" evidence="1">
    <location>
        <begin position="1794"/>
        <end position="1824"/>
    </location>
</feature>
<feature type="domain" description="DUF6531" evidence="4">
    <location>
        <begin position="842"/>
        <end position="927"/>
    </location>
</feature>
<dbReference type="InterPro" id="IPR045351">
    <property type="entry name" value="DUF6531"/>
</dbReference>
<evidence type="ECO:0000256" key="2">
    <source>
        <dbReference type="SAM" id="Phobius"/>
    </source>
</evidence>
<dbReference type="InterPro" id="IPR022385">
    <property type="entry name" value="Rhs_assc_core"/>
</dbReference>
<dbReference type="Pfam" id="PF05593">
    <property type="entry name" value="RHS_repeat"/>
    <property type="match status" value="1"/>
</dbReference>
<keyword evidence="2" id="KW-0472">Membrane</keyword>